<dbReference type="EMBL" id="JEMY01000069">
    <property type="protein sequence ID" value="EXI84467.1"/>
    <property type="molecule type" value="Genomic_DNA"/>
</dbReference>
<gene>
    <name evidence="2" type="ORF">AW11_03851</name>
</gene>
<name>A0A011Q5C6_ACCRE</name>
<evidence type="ECO:0000256" key="1">
    <source>
        <dbReference type="SAM" id="SignalP"/>
    </source>
</evidence>
<keyword evidence="1" id="KW-0732">Signal</keyword>
<keyword evidence="3" id="KW-1185">Reference proteome</keyword>
<feature type="signal peptide" evidence="1">
    <location>
        <begin position="1"/>
        <end position="20"/>
    </location>
</feature>
<accession>A0A011Q5C6</accession>
<organism evidence="2 3">
    <name type="scientific">Accumulibacter regalis</name>
    <dbReference type="NCBI Taxonomy" id="522306"/>
    <lineage>
        <taxon>Bacteria</taxon>
        <taxon>Pseudomonadati</taxon>
        <taxon>Pseudomonadota</taxon>
        <taxon>Betaproteobacteria</taxon>
        <taxon>Candidatus Accumulibacter</taxon>
    </lineage>
</organism>
<proteinExistence type="predicted"/>
<evidence type="ECO:0000313" key="2">
    <source>
        <dbReference type="EMBL" id="EXI84467.1"/>
    </source>
</evidence>
<protein>
    <submittedName>
        <fullName evidence="2">Uncharacterized protein</fullName>
    </submittedName>
</protein>
<comment type="caution">
    <text evidence="2">The sequence shown here is derived from an EMBL/GenBank/DDBJ whole genome shotgun (WGS) entry which is preliminary data.</text>
</comment>
<dbReference type="Proteomes" id="UP000022141">
    <property type="component" value="Unassembled WGS sequence"/>
</dbReference>
<feature type="chain" id="PRO_5001463133" evidence="1">
    <location>
        <begin position="21"/>
        <end position="45"/>
    </location>
</feature>
<reference evidence="2" key="1">
    <citation type="submission" date="2014-02" db="EMBL/GenBank/DDBJ databases">
        <title>Expanding our view of genomic diversity in Candidatus Accumulibacter clades.</title>
        <authorList>
            <person name="Skennerton C.T."/>
            <person name="Barr J.J."/>
            <person name="Slater F.R."/>
            <person name="Bond P.L."/>
            <person name="Tyson G.W."/>
        </authorList>
    </citation>
    <scope>NUCLEOTIDE SEQUENCE [LARGE SCALE GENOMIC DNA]</scope>
</reference>
<sequence>MQPGHLVVAFLLLASIPARAETLVGTVVGVADGDTVTVLDTDHQQ</sequence>
<evidence type="ECO:0000313" key="3">
    <source>
        <dbReference type="Proteomes" id="UP000022141"/>
    </source>
</evidence>
<dbReference type="AlphaFoldDB" id="A0A011Q5C6"/>